<reference evidence="1" key="1">
    <citation type="journal article" date="2014" name="Front. Microbiol.">
        <title>High frequency of phylogenetically diverse reductive dehalogenase-homologous genes in deep subseafloor sedimentary metagenomes.</title>
        <authorList>
            <person name="Kawai M."/>
            <person name="Futagami T."/>
            <person name="Toyoda A."/>
            <person name="Takaki Y."/>
            <person name="Nishi S."/>
            <person name="Hori S."/>
            <person name="Arai W."/>
            <person name="Tsubouchi T."/>
            <person name="Morono Y."/>
            <person name="Uchiyama I."/>
            <person name="Ito T."/>
            <person name="Fujiyama A."/>
            <person name="Inagaki F."/>
            <person name="Takami H."/>
        </authorList>
    </citation>
    <scope>NUCLEOTIDE SEQUENCE</scope>
    <source>
        <strain evidence="1">Expedition CK06-06</strain>
    </source>
</reference>
<dbReference type="AlphaFoldDB" id="X1KPN1"/>
<sequence length="43" mass="5015">MKKIEKKLVTLATVLSYDPEILVLDDRDFLRNNNLINSSSFLF</sequence>
<proteinExistence type="predicted"/>
<organism evidence="1">
    <name type="scientific">marine sediment metagenome</name>
    <dbReference type="NCBI Taxonomy" id="412755"/>
    <lineage>
        <taxon>unclassified sequences</taxon>
        <taxon>metagenomes</taxon>
        <taxon>ecological metagenomes</taxon>
    </lineage>
</organism>
<accession>X1KPN1</accession>
<comment type="caution">
    <text evidence="1">The sequence shown here is derived from an EMBL/GenBank/DDBJ whole genome shotgun (WGS) entry which is preliminary data.</text>
</comment>
<name>X1KPN1_9ZZZZ</name>
<gene>
    <name evidence="1" type="ORF">S06H3_03426</name>
</gene>
<dbReference type="EMBL" id="BARV01001113">
    <property type="protein sequence ID" value="GAH92119.1"/>
    <property type="molecule type" value="Genomic_DNA"/>
</dbReference>
<evidence type="ECO:0000313" key="1">
    <source>
        <dbReference type="EMBL" id="GAH92119.1"/>
    </source>
</evidence>
<protein>
    <submittedName>
        <fullName evidence="1">Uncharacterized protein</fullName>
    </submittedName>
</protein>